<name>U3GY88_9CORY</name>
<keyword evidence="11" id="KW-0963">Cytoplasm</keyword>
<feature type="domain" description="Trigger factor C-terminal" evidence="14">
    <location>
        <begin position="258"/>
        <end position="417"/>
    </location>
</feature>
<evidence type="ECO:0000256" key="10">
    <source>
        <dbReference type="ARBA" id="ARBA00029986"/>
    </source>
</evidence>
<dbReference type="Gene3D" id="1.10.3120.10">
    <property type="entry name" value="Trigger factor, C-terminal domain"/>
    <property type="match status" value="1"/>
</dbReference>
<dbReference type="PANTHER" id="PTHR30560:SF3">
    <property type="entry name" value="TRIGGER FACTOR-LIKE PROTEIN TIG, CHLOROPLASTIC"/>
    <property type="match status" value="1"/>
</dbReference>
<dbReference type="SUPFAM" id="SSF102735">
    <property type="entry name" value="Trigger factor ribosome-binding domain"/>
    <property type="match status" value="1"/>
</dbReference>
<dbReference type="GeneID" id="78250268"/>
<dbReference type="Gene3D" id="3.10.50.40">
    <property type="match status" value="1"/>
</dbReference>
<dbReference type="GO" id="GO:0051301">
    <property type="term" value="P:cell division"/>
    <property type="evidence" value="ECO:0007669"/>
    <property type="project" value="UniProtKB-KW"/>
</dbReference>
<keyword evidence="16" id="KW-1185">Reference proteome</keyword>
<dbReference type="NCBIfam" id="TIGR00115">
    <property type="entry name" value="tig"/>
    <property type="match status" value="1"/>
</dbReference>
<dbReference type="Proteomes" id="UP000016943">
    <property type="component" value="Chromosome"/>
</dbReference>
<dbReference type="InterPro" id="IPR037041">
    <property type="entry name" value="Trigger_fac_C_sf"/>
</dbReference>
<dbReference type="GO" id="GO:0005737">
    <property type="term" value="C:cytoplasm"/>
    <property type="evidence" value="ECO:0007669"/>
    <property type="project" value="UniProtKB-SubCell"/>
</dbReference>
<dbReference type="GO" id="GO:0044183">
    <property type="term" value="F:protein folding chaperone"/>
    <property type="evidence" value="ECO:0007669"/>
    <property type="project" value="TreeGrafter"/>
</dbReference>
<protein>
    <recommendedName>
        <fullName evidence="4 11">Trigger factor</fullName>
        <shortName evidence="11">TF</shortName>
        <ecNumber evidence="3 11">5.2.1.8</ecNumber>
    </recommendedName>
    <alternativeName>
        <fullName evidence="10 11">PPIase</fullName>
    </alternativeName>
</protein>
<dbReference type="InterPro" id="IPR008881">
    <property type="entry name" value="Trigger_fac_ribosome-bd_bac"/>
</dbReference>
<dbReference type="STRING" id="1348662.CARG_07590"/>
<evidence type="ECO:0000256" key="8">
    <source>
        <dbReference type="ARBA" id="ARBA00023235"/>
    </source>
</evidence>
<dbReference type="SUPFAM" id="SSF109998">
    <property type="entry name" value="Triger factor/SurA peptide-binding domain-like"/>
    <property type="match status" value="1"/>
</dbReference>
<keyword evidence="7 11" id="KW-0143">Chaperone</keyword>
<comment type="function">
    <text evidence="11">Involved in protein export. Acts as a chaperone by maintaining the newly synthesized protein in an open conformation. Functions as a peptidyl-prolyl cis-trans isomerase.</text>
</comment>
<reference evidence="15 16" key="1">
    <citation type="journal article" date="2013" name="Genome Announc.">
        <title>Whole-Genome Sequence of the Clinical Strain Corynebacterium argentoratense DSM 44202, Isolated from a Human Throat Specimen.</title>
        <authorList>
            <person name="Bomholt C."/>
            <person name="Glaub A."/>
            <person name="Gravermann K."/>
            <person name="Albersmeier A."/>
            <person name="Brinkrolf K."/>
            <person name="Ruckert C."/>
            <person name="Tauch A."/>
        </authorList>
    </citation>
    <scope>NUCLEOTIDE SEQUENCE [LARGE SCALE GENOMIC DNA]</scope>
    <source>
        <strain evidence="15">DSM 44202</strain>
    </source>
</reference>
<evidence type="ECO:0000256" key="5">
    <source>
        <dbReference type="ARBA" id="ARBA00022618"/>
    </source>
</evidence>
<evidence type="ECO:0000259" key="12">
    <source>
        <dbReference type="Pfam" id="PF00254"/>
    </source>
</evidence>
<keyword evidence="8 11" id="KW-0413">Isomerase</keyword>
<dbReference type="AlphaFoldDB" id="U3GY88"/>
<evidence type="ECO:0000313" key="15">
    <source>
        <dbReference type="EMBL" id="AGU15638.1"/>
    </source>
</evidence>
<dbReference type="InterPro" id="IPR001179">
    <property type="entry name" value="PPIase_FKBP_dom"/>
</dbReference>
<evidence type="ECO:0000256" key="7">
    <source>
        <dbReference type="ARBA" id="ARBA00023186"/>
    </source>
</evidence>
<dbReference type="InterPro" id="IPR005215">
    <property type="entry name" value="Trig_fac"/>
</dbReference>
<evidence type="ECO:0000256" key="11">
    <source>
        <dbReference type="HAMAP-Rule" id="MF_00303"/>
    </source>
</evidence>
<dbReference type="GO" id="GO:0043335">
    <property type="term" value="P:protein unfolding"/>
    <property type="evidence" value="ECO:0007669"/>
    <property type="project" value="TreeGrafter"/>
</dbReference>
<proteinExistence type="inferred from homology"/>
<dbReference type="RefSeq" id="WP_021012029.1">
    <property type="nucleotide sequence ID" value="NC_022198.1"/>
</dbReference>
<gene>
    <name evidence="11" type="primary">tig</name>
    <name evidence="15" type="ORF">CARG_07590</name>
</gene>
<dbReference type="EC" id="5.2.1.8" evidence="3 11"/>
<dbReference type="Pfam" id="PF00254">
    <property type="entry name" value="FKBP_C"/>
    <property type="match status" value="1"/>
</dbReference>
<evidence type="ECO:0000259" key="13">
    <source>
        <dbReference type="Pfam" id="PF05697"/>
    </source>
</evidence>
<dbReference type="SUPFAM" id="SSF54534">
    <property type="entry name" value="FKBP-like"/>
    <property type="match status" value="1"/>
</dbReference>
<dbReference type="InterPro" id="IPR036611">
    <property type="entry name" value="Trigger_fac_ribosome-bd_sf"/>
</dbReference>
<dbReference type="HAMAP" id="MF_00303">
    <property type="entry name" value="Trigger_factor_Tig"/>
    <property type="match status" value="1"/>
</dbReference>
<dbReference type="KEGG" id="caz:CARG_07590"/>
<feature type="domain" description="PPIase FKBP-type" evidence="12">
    <location>
        <begin position="157"/>
        <end position="218"/>
    </location>
</feature>
<dbReference type="InterPro" id="IPR008880">
    <property type="entry name" value="Trigger_fac_C"/>
</dbReference>
<dbReference type="PIRSF" id="PIRSF003095">
    <property type="entry name" value="Trigger_factor"/>
    <property type="match status" value="1"/>
</dbReference>
<evidence type="ECO:0000259" key="14">
    <source>
        <dbReference type="Pfam" id="PF05698"/>
    </source>
</evidence>
<dbReference type="HOGENOM" id="CLU_033058_3_0_11"/>
<comment type="similarity">
    <text evidence="2 11">Belongs to the FKBP-type PPIase family. Tig subfamily.</text>
</comment>
<dbReference type="InterPro" id="IPR027304">
    <property type="entry name" value="Trigger_fact/SurA_dom_sf"/>
</dbReference>
<evidence type="ECO:0000256" key="2">
    <source>
        <dbReference type="ARBA" id="ARBA00005464"/>
    </source>
</evidence>
<comment type="catalytic activity">
    <reaction evidence="1 11">
        <text>[protein]-peptidylproline (omega=180) = [protein]-peptidylproline (omega=0)</text>
        <dbReference type="Rhea" id="RHEA:16237"/>
        <dbReference type="Rhea" id="RHEA-COMP:10747"/>
        <dbReference type="Rhea" id="RHEA-COMP:10748"/>
        <dbReference type="ChEBI" id="CHEBI:83833"/>
        <dbReference type="ChEBI" id="CHEBI:83834"/>
        <dbReference type="EC" id="5.2.1.8"/>
    </reaction>
</comment>
<dbReference type="EMBL" id="CP006365">
    <property type="protein sequence ID" value="AGU15638.1"/>
    <property type="molecule type" value="Genomic_DNA"/>
</dbReference>
<evidence type="ECO:0000256" key="6">
    <source>
        <dbReference type="ARBA" id="ARBA00023110"/>
    </source>
</evidence>
<evidence type="ECO:0000256" key="9">
    <source>
        <dbReference type="ARBA" id="ARBA00023306"/>
    </source>
</evidence>
<dbReference type="InterPro" id="IPR046357">
    <property type="entry name" value="PPIase_dom_sf"/>
</dbReference>
<keyword evidence="6 11" id="KW-0697">Rotamase</keyword>
<dbReference type="GO" id="GO:0051083">
    <property type="term" value="P:'de novo' cotranslational protein folding"/>
    <property type="evidence" value="ECO:0007669"/>
    <property type="project" value="TreeGrafter"/>
</dbReference>
<dbReference type="Pfam" id="PF05697">
    <property type="entry name" value="Trigger_N"/>
    <property type="match status" value="1"/>
</dbReference>
<dbReference type="PANTHER" id="PTHR30560">
    <property type="entry name" value="TRIGGER FACTOR CHAPERONE AND PEPTIDYL-PROLYL CIS/TRANS ISOMERASE"/>
    <property type="match status" value="1"/>
</dbReference>
<dbReference type="PATRIC" id="fig|1348662.3.peg.1502"/>
<comment type="domain">
    <text evidence="11">Consists of 3 domains; the N-terminus binds the ribosome, the middle domain has PPIase activity, while the C-terminus has intrinsic chaperone activity on its own.</text>
</comment>
<dbReference type="GO" id="GO:0043022">
    <property type="term" value="F:ribosome binding"/>
    <property type="evidence" value="ECO:0007669"/>
    <property type="project" value="TreeGrafter"/>
</dbReference>
<evidence type="ECO:0000256" key="4">
    <source>
        <dbReference type="ARBA" id="ARBA00016902"/>
    </source>
</evidence>
<dbReference type="GO" id="GO:0003755">
    <property type="term" value="F:peptidyl-prolyl cis-trans isomerase activity"/>
    <property type="evidence" value="ECO:0007669"/>
    <property type="project" value="UniProtKB-UniRule"/>
</dbReference>
<organism evidence="15 16">
    <name type="scientific">Corynebacterium argentoratense DSM 44202</name>
    <dbReference type="NCBI Taxonomy" id="1348662"/>
    <lineage>
        <taxon>Bacteria</taxon>
        <taxon>Bacillati</taxon>
        <taxon>Actinomycetota</taxon>
        <taxon>Actinomycetes</taxon>
        <taxon>Mycobacteriales</taxon>
        <taxon>Corynebacteriaceae</taxon>
        <taxon>Corynebacterium</taxon>
    </lineage>
</organism>
<feature type="domain" description="Trigger factor ribosome-binding bacterial" evidence="13">
    <location>
        <begin position="1"/>
        <end position="145"/>
    </location>
</feature>
<keyword evidence="9 11" id="KW-0131">Cell cycle</keyword>
<keyword evidence="5 11" id="KW-0132">Cell division</keyword>
<dbReference type="Pfam" id="PF05698">
    <property type="entry name" value="Trigger_C"/>
    <property type="match status" value="1"/>
</dbReference>
<dbReference type="eggNOG" id="COG0544">
    <property type="taxonomic scope" value="Bacteria"/>
</dbReference>
<dbReference type="GO" id="GO:0015031">
    <property type="term" value="P:protein transport"/>
    <property type="evidence" value="ECO:0007669"/>
    <property type="project" value="UniProtKB-UniRule"/>
</dbReference>
<accession>U3GY88</accession>
<evidence type="ECO:0000256" key="3">
    <source>
        <dbReference type="ARBA" id="ARBA00013194"/>
    </source>
</evidence>
<dbReference type="OrthoDB" id="9767721at2"/>
<dbReference type="Gene3D" id="3.30.70.1050">
    <property type="entry name" value="Trigger factor ribosome-binding domain"/>
    <property type="match status" value="1"/>
</dbReference>
<comment type="subcellular location">
    <subcellularLocation>
        <location evidence="11">Cytoplasm</location>
    </subcellularLocation>
    <text evidence="11">About half TF is bound to the ribosome near the polypeptide exit tunnel while the other half is free in the cytoplasm.</text>
</comment>
<sequence>MKSSVEKLSDTRVKVSVEIPIDELKPEIDQAYAALAQQVQIPGFRRGKAPRQLIEARFGRGAVMEQVVNDTLSNRYGQLLDEHELKVVSQPEIDLTKVDPNSGVDFNFEVDVRPEFEVPSFDDVAVEVPAIEVSDKDVEEALNSLRQRFGSLKEVERAAAKDDFVVMDLAATVDGEPLEEASAEGMSHQVGQDELIEGLDEAVVGLSAGESATFTTTVPGGEHEGKEAEVTVTVTTVKERELPEADDEFAQTASEFDTIEELRNDLRDNVAEQKKSEQAVAIRDAVLDEVLGKTEFPLPETMVDEQVQAQVQQLLAQVGGNEELLNTLLEAQGTSREKFEADARESAEKAVRTQLFLDSLSEIEKPEVSQQDLSDHLMFTAQTYGMDPNQLAAQLQQSGQIANLFAEVRRGKALAAAICKVAVTDSKGEKVDPAEYFGEDTAEEESAE</sequence>
<evidence type="ECO:0000256" key="1">
    <source>
        <dbReference type="ARBA" id="ARBA00000971"/>
    </source>
</evidence>
<evidence type="ECO:0000313" key="16">
    <source>
        <dbReference type="Proteomes" id="UP000016943"/>
    </source>
</evidence>